<evidence type="ECO:0000256" key="1">
    <source>
        <dbReference type="SAM" id="Phobius"/>
    </source>
</evidence>
<comment type="caution">
    <text evidence="2">The sequence shown here is derived from an EMBL/GenBank/DDBJ whole genome shotgun (WGS) entry which is preliminary data.</text>
</comment>
<proteinExistence type="predicted"/>
<accession>A0ABV7D0A3</accession>
<keyword evidence="1" id="KW-0812">Transmembrane</keyword>
<evidence type="ECO:0000313" key="3">
    <source>
        <dbReference type="Proteomes" id="UP001595444"/>
    </source>
</evidence>
<reference evidence="3" key="1">
    <citation type="journal article" date="2019" name="Int. J. Syst. Evol. Microbiol.">
        <title>The Global Catalogue of Microorganisms (GCM) 10K type strain sequencing project: providing services to taxonomists for standard genome sequencing and annotation.</title>
        <authorList>
            <consortium name="The Broad Institute Genomics Platform"/>
            <consortium name="The Broad Institute Genome Sequencing Center for Infectious Disease"/>
            <person name="Wu L."/>
            <person name="Ma J."/>
        </authorList>
    </citation>
    <scope>NUCLEOTIDE SEQUENCE [LARGE SCALE GENOMIC DNA]</scope>
    <source>
        <strain evidence="3">KCTC 62164</strain>
    </source>
</reference>
<keyword evidence="1" id="KW-1133">Transmembrane helix</keyword>
<keyword evidence="3" id="KW-1185">Reference proteome</keyword>
<dbReference type="Proteomes" id="UP001595444">
    <property type="component" value="Unassembled WGS sequence"/>
</dbReference>
<name>A0ABV7D0A3_9PROT</name>
<gene>
    <name evidence="2" type="primary">pspB</name>
    <name evidence="2" type="ORF">ACFOKA_00350</name>
</gene>
<dbReference type="NCBIfam" id="TIGR02976">
    <property type="entry name" value="phageshock_pspB"/>
    <property type="match status" value="1"/>
</dbReference>
<sequence>MEALVPMGILFVILPWILFHYITKWKEMKGFTPEDEATLTDLRKSAERLEDRLRTVERILDSEVPDWRSRHHDL</sequence>
<dbReference type="InterPro" id="IPR009554">
    <property type="entry name" value="Phageshock_PspB"/>
</dbReference>
<dbReference type="RefSeq" id="WP_194214743.1">
    <property type="nucleotide sequence ID" value="NZ_CP061205.1"/>
</dbReference>
<organism evidence="2 3">
    <name type="scientific">Kordiimonas pumila</name>
    <dbReference type="NCBI Taxonomy" id="2161677"/>
    <lineage>
        <taxon>Bacteria</taxon>
        <taxon>Pseudomonadati</taxon>
        <taxon>Pseudomonadota</taxon>
        <taxon>Alphaproteobacteria</taxon>
        <taxon>Kordiimonadales</taxon>
        <taxon>Kordiimonadaceae</taxon>
        <taxon>Kordiimonas</taxon>
    </lineage>
</organism>
<dbReference type="EMBL" id="JBHRSL010000001">
    <property type="protein sequence ID" value="MFC3050345.1"/>
    <property type="molecule type" value="Genomic_DNA"/>
</dbReference>
<feature type="transmembrane region" description="Helical" evidence="1">
    <location>
        <begin position="6"/>
        <end position="23"/>
    </location>
</feature>
<dbReference type="Pfam" id="PF06667">
    <property type="entry name" value="PspB"/>
    <property type="match status" value="1"/>
</dbReference>
<keyword evidence="1" id="KW-0472">Membrane</keyword>
<evidence type="ECO:0000313" key="2">
    <source>
        <dbReference type="EMBL" id="MFC3050345.1"/>
    </source>
</evidence>
<protein>
    <submittedName>
        <fullName evidence="2">Envelope stress response membrane protein PspB</fullName>
    </submittedName>
</protein>